<feature type="transmembrane region" description="Helical" evidence="8">
    <location>
        <begin position="54"/>
        <end position="71"/>
    </location>
</feature>
<evidence type="ECO:0000313" key="9">
    <source>
        <dbReference type="EMBL" id="AEI12857.1"/>
    </source>
</evidence>
<organism evidence="9 10">
    <name type="scientific">Cellulomonas gilvus (strain ATCC 13127 / NRRL B-14078)</name>
    <name type="common">Cellvibrio gilvus</name>
    <dbReference type="NCBI Taxonomy" id="593907"/>
    <lineage>
        <taxon>Bacteria</taxon>
        <taxon>Bacillati</taxon>
        <taxon>Actinomycetota</taxon>
        <taxon>Actinomycetes</taxon>
        <taxon>Micrococcales</taxon>
        <taxon>Cellulomonadaceae</taxon>
        <taxon>Cellulomonas</taxon>
    </lineage>
</organism>
<evidence type="ECO:0000256" key="5">
    <source>
        <dbReference type="ARBA" id="ARBA00022692"/>
    </source>
</evidence>
<feature type="transmembrane region" description="Helical" evidence="8">
    <location>
        <begin position="187"/>
        <end position="205"/>
    </location>
</feature>
<feature type="transmembrane region" description="Helical" evidence="8">
    <location>
        <begin position="137"/>
        <end position="156"/>
    </location>
</feature>
<keyword evidence="3" id="KW-0813">Transport</keyword>
<dbReference type="STRING" id="593907.Celgi_2357"/>
<evidence type="ECO:0000256" key="7">
    <source>
        <dbReference type="ARBA" id="ARBA00023136"/>
    </source>
</evidence>
<keyword evidence="7 8" id="KW-0472">Membrane</keyword>
<evidence type="ECO:0000256" key="2">
    <source>
        <dbReference type="ARBA" id="ARBA00006669"/>
    </source>
</evidence>
<keyword evidence="4" id="KW-1003">Cell membrane</keyword>
<accession>F8A1H3</accession>
<evidence type="ECO:0000256" key="4">
    <source>
        <dbReference type="ARBA" id="ARBA00022475"/>
    </source>
</evidence>
<keyword evidence="6 8" id="KW-1133">Transmembrane helix</keyword>
<dbReference type="PANTHER" id="PTHR36122:SF2">
    <property type="entry name" value="NICOTINAMIDE RIBOSIDE TRANSPORTER PNUC"/>
    <property type="match status" value="1"/>
</dbReference>
<dbReference type="HOGENOM" id="CLU_076589_2_0_11"/>
<feature type="transmembrane region" description="Helical" evidence="8">
    <location>
        <begin position="99"/>
        <end position="116"/>
    </location>
</feature>
<keyword evidence="10" id="KW-1185">Reference proteome</keyword>
<dbReference type="RefSeq" id="WP_013884375.1">
    <property type="nucleotide sequence ID" value="NC_015671.1"/>
</dbReference>
<reference evidence="10" key="1">
    <citation type="submission" date="2011-04" db="EMBL/GenBank/DDBJ databases">
        <title>Complete sequence of Cellvibrio gilvus ATCC 13127.</title>
        <authorList>
            <person name="Lucas S."/>
            <person name="Han J."/>
            <person name="Lapidus A."/>
            <person name="Cheng J.-F."/>
            <person name="Goodwin L."/>
            <person name="Pitluck S."/>
            <person name="Peters L."/>
            <person name="Munk A."/>
            <person name="Detter J.C."/>
            <person name="Han C."/>
            <person name="Tapia R."/>
            <person name="Land M."/>
            <person name="Hauser L."/>
            <person name="Kyrpides N."/>
            <person name="Ivanova N."/>
            <person name="Ovchinnikova G."/>
            <person name="Pagani I."/>
            <person name="Mead D."/>
            <person name="Brumm P."/>
            <person name="Woyke T."/>
        </authorList>
    </citation>
    <scope>NUCLEOTIDE SEQUENCE [LARGE SCALE GENOMIC DNA]</scope>
    <source>
        <strain evidence="10">ATCC 13127 / NRRL B-14078</strain>
    </source>
</reference>
<evidence type="ECO:0000256" key="6">
    <source>
        <dbReference type="ARBA" id="ARBA00022989"/>
    </source>
</evidence>
<gene>
    <name evidence="9" type="ordered locus">Celgi_2357</name>
</gene>
<feature type="transmembrane region" description="Helical" evidence="8">
    <location>
        <begin position="76"/>
        <end position="93"/>
    </location>
</feature>
<feature type="transmembrane region" description="Helical" evidence="8">
    <location>
        <begin position="162"/>
        <end position="180"/>
    </location>
</feature>
<comment type="subcellular location">
    <subcellularLocation>
        <location evidence="1">Cell membrane</location>
        <topology evidence="1">Multi-pass membrane protein</topology>
    </subcellularLocation>
</comment>
<dbReference type="OrthoDB" id="9791248at2"/>
<dbReference type="Pfam" id="PF04973">
    <property type="entry name" value="NMN_transporter"/>
    <property type="match status" value="1"/>
</dbReference>
<evidence type="ECO:0000256" key="8">
    <source>
        <dbReference type="SAM" id="Phobius"/>
    </source>
</evidence>
<dbReference type="eggNOG" id="COG3201">
    <property type="taxonomic scope" value="Bacteria"/>
</dbReference>
<comment type="similarity">
    <text evidence="2">Belongs to the nicotinamide ribonucleoside (NR) uptake permease (TC 4.B.1) family.</text>
</comment>
<sequence length="233" mass="25245">MLLEIDIPEGAAGPAGRTAPGRRDVVVAVAAAALLTAASYGLGIAAGWISGVEWLEALAVATSYASTALCIVQRRFNYVFGAVSTALYAALFFRHGLVASAFLNVYLTPQLVYGWVRWRRDDQTRPVTWLVHDKKWIPAYLGVTVVAYLGGAWLVGLLDGQLAWADSAILAGSILAQLLLDNKRIETWFVWIAVNVIAVWTYFTAGLVVAGLQYVIFIGTAVLGFIAWLRATR</sequence>
<feature type="transmembrane region" description="Helical" evidence="8">
    <location>
        <begin position="25"/>
        <end position="48"/>
    </location>
</feature>
<dbReference type="Proteomes" id="UP000000485">
    <property type="component" value="Chromosome"/>
</dbReference>
<dbReference type="InterPro" id="IPR006419">
    <property type="entry name" value="NMN_transpt_PnuC"/>
</dbReference>
<evidence type="ECO:0000256" key="1">
    <source>
        <dbReference type="ARBA" id="ARBA00004651"/>
    </source>
</evidence>
<keyword evidence="5 8" id="KW-0812">Transmembrane</keyword>
<protein>
    <submittedName>
        <fullName evidence="9">Nicotinamide mononucleotide transporter PnuC</fullName>
    </submittedName>
</protein>
<dbReference type="GO" id="GO:0005886">
    <property type="term" value="C:plasma membrane"/>
    <property type="evidence" value="ECO:0007669"/>
    <property type="project" value="UniProtKB-SubCell"/>
</dbReference>
<dbReference type="PANTHER" id="PTHR36122">
    <property type="entry name" value="NICOTINAMIDE RIBOSIDE TRANSPORTER PNUC"/>
    <property type="match status" value="1"/>
</dbReference>
<dbReference type="NCBIfam" id="TIGR01528">
    <property type="entry name" value="NMN_trans_PnuC"/>
    <property type="match status" value="1"/>
</dbReference>
<dbReference type="GO" id="GO:0034257">
    <property type="term" value="F:nicotinamide riboside transmembrane transporter activity"/>
    <property type="evidence" value="ECO:0007669"/>
    <property type="project" value="InterPro"/>
</dbReference>
<dbReference type="KEGG" id="cga:Celgi_2357"/>
<proteinExistence type="inferred from homology"/>
<dbReference type="EMBL" id="CP002665">
    <property type="protein sequence ID" value="AEI12857.1"/>
    <property type="molecule type" value="Genomic_DNA"/>
</dbReference>
<dbReference type="AlphaFoldDB" id="F8A1H3"/>
<evidence type="ECO:0000313" key="10">
    <source>
        <dbReference type="Proteomes" id="UP000000485"/>
    </source>
</evidence>
<evidence type="ECO:0000256" key="3">
    <source>
        <dbReference type="ARBA" id="ARBA00022448"/>
    </source>
</evidence>
<name>F8A1H3_CELGA</name>
<feature type="transmembrane region" description="Helical" evidence="8">
    <location>
        <begin position="211"/>
        <end position="229"/>
    </location>
</feature>